<dbReference type="Gene3D" id="3.30.1490.20">
    <property type="entry name" value="ATP-grasp fold, A domain"/>
    <property type="match status" value="1"/>
</dbReference>
<comment type="caution">
    <text evidence="6">The sequence shown here is derived from an EMBL/GenBank/DDBJ whole genome shotgun (WGS) entry which is preliminary data.</text>
</comment>
<gene>
    <name evidence="6" type="ORF">GCM10010347_20360</name>
</gene>
<dbReference type="PANTHER" id="PTHR43585">
    <property type="entry name" value="FUMIPYRROLE BIOSYNTHESIS PROTEIN C"/>
    <property type="match status" value="1"/>
</dbReference>
<name>A0ABQ3EUA1_9ACTN</name>
<keyword evidence="2 4" id="KW-0547">Nucleotide-binding</keyword>
<reference evidence="7" key="1">
    <citation type="journal article" date="2019" name="Int. J. Syst. Evol. Microbiol.">
        <title>The Global Catalogue of Microorganisms (GCM) 10K type strain sequencing project: providing services to taxonomists for standard genome sequencing and annotation.</title>
        <authorList>
            <consortium name="The Broad Institute Genomics Platform"/>
            <consortium name="The Broad Institute Genome Sequencing Center for Infectious Disease"/>
            <person name="Wu L."/>
            <person name="Ma J."/>
        </authorList>
    </citation>
    <scope>NUCLEOTIDE SEQUENCE [LARGE SCALE GENOMIC DNA]</scope>
    <source>
        <strain evidence="7">JCM 4738</strain>
    </source>
</reference>
<keyword evidence="1" id="KW-0436">Ligase</keyword>
<accession>A0ABQ3EUA1</accession>
<keyword evidence="7" id="KW-1185">Reference proteome</keyword>
<evidence type="ECO:0000256" key="3">
    <source>
        <dbReference type="ARBA" id="ARBA00022840"/>
    </source>
</evidence>
<dbReference type="SUPFAM" id="SSF56059">
    <property type="entry name" value="Glutathione synthetase ATP-binding domain-like"/>
    <property type="match status" value="1"/>
</dbReference>
<evidence type="ECO:0000259" key="5">
    <source>
        <dbReference type="PROSITE" id="PS50975"/>
    </source>
</evidence>
<dbReference type="EMBL" id="BMVP01000003">
    <property type="protein sequence ID" value="GHB50712.1"/>
    <property type="molecule type" value="Genomic_DNA"/>
</dbReference>
<dbReference type="Gene3D" id="3.30.470.20">
    <property type="entry name" value="ATP-grasp fold, B domain"/>
    <property type="match status" value="1"/>
</dbReference>
<sequence length="438" mass="45586">MTAPEPVPPDRPDLDVLYIGWQREAVEALRDLGAGVTCVVSFADRFKPSEEGFTGTVAVARDHTSVEEVLGALADLRLAPSAFLTVCTEDEFAIVTAAVLAELGCAQGFLTPAVALALRDKGLQKQRVRDAGLPVADSARFCGLDALAGAVETGSVALPVVVKPPAGAGSVHTRVVRDAAELDAFARDVGNAPGPWLIESFVPGEELHVDGAVRDGRIVVVSVSRYLHNVVEVHRGRLVASATLDAGSGKALPDALAALTERALCAIGHTDGVFHLEAFHHEGALVFGECAGRIGGGMILEAVRGKYGVDLYREWAAAALGLPSPAADGGGTPGAGPQKDSFGWVNLAAPPGRIRVLPSQTSIENRPGVVQAQLWAKEGDRIGDMREGSHLLVAKALVRAPAEAEVRERLAEVGQWFSAALDMEPAPVADAEGGGSDV</sequence>
<proteinExistence type="predicted"/>
<feature type="domain" description="ATP-grasp" evidence="5">
    <location>
        <begin position="125"/>
        <end position="320"/>
    </location>
</feature>
<dbReference type="Pfam" id="PF13535">
    <property type="entry name" value="ATP-grasp_4"/>
    <property type="match status" value="1"/>
</dbReference>
<dbReference type="PANTHER" id="PTHR43585:SF2">
    <property type="entry name" value="ATP-GRASP ENZYME FSQD"/>
    <property type="match status" value="1"/>
</dbReference>
<protein>
    <recommendedName>
        <fullName evidence="5">ATP-grasp domain-containing protein</fullName>
    </recommendedName>
</protein>
<evidence type="ECO:0000313" key="7">
    <source>
        <dbReference type="Proteomes" id="UP000642673"/>
    </source>
</evidence>
<organism evidence="6 7">
    <name type="scientific">Streptomyces cirratus</name>
    <dbReference type="NCBI Taxonomy" id="68187"/>
    <lineage>
        <taxon>Bacteria</taxon>
        <taxon>Bacillati</taxon>
        <taxon>Actinomycetota</taxon>
        <taxon>Actinomycetes</taxon>
        <taxon>Kitasatosporales</taxon>
        <taxon>Streptomycetaceae</taxon>
        <taxon>Streptomyces</taxon>
    </lineage>
</organism>
<dbReference type="Proteomes" id="UP000642673">
    <property type="component" value="Unassembled WGS sequence"/>
</dbReference>
<dbReference type="InterPro" id="IPR013815">
    <property type="entry name" value="ATP_grasp_subdomain_1"/>
</dbReference>
<evidence type="ECO:0000313" key="6">
    <source>
        <dbReference type="EMBL" id="GHB50712.1"/>
    </source>
</evidence>
<keyword evidence="3 4" id="KW-0067">ATP-binding</keyword>
<evidence type="ECO:0000256" key="2">
    <source>
        <dbReference type="ARBA" id="ARBA00022741"/>
    </source>
</evidence>
<evidence type="ECO:0000256" key="1">
    <source>
        <dbReference type="ARBA" id="ARBA00022598"/>
    </source>
</evidence>
<dbReference type="InterPro" id="IPR011761">
    <property type="entry name" value="ATP-grasp"/>
</dbReference>
<evidence type="ECO:0000256" key="4">
    <source>
        <dbReference type="PROSITE-ProRule" id="PRU00409"/>
    </source>
</evidence>
<dbReference type="InterPro" id="IPR052032">
    <property type="entry name" value="ATP-dep_AA_Ligase"/>
</dbReference>
<dbReference type="PROSITE" id="PS50975">
    <property type="entry name" value="ATP_GRASP"/>
    <property type="match status" value="1"/>
</dbReference>